<dbReference type="Pfam" id="PF04185">
    <property type="entry name" value="Phosphoesterase"/>
    <property type="match status" value="1"/>
</dbReference>
<comment type="caution">
    <text evidence="6">The sequence shown here is derived from an EMBL/GenBank/DDBJ whole genome shotgun (WGS) entry which is preliminary data.</text>
</comment>
<dbReference type="Pfam" id="PF05506">
    <property type="entry name" value="PLipase_C_C"/>
    <property type="match status" value="2"/>
</dbReference>
<dbReference type="EC" id="3.1.4.3" evidence="2"/>
<evidence type="ECO:0000256" key="4">
    <source>
        <dbReference type="SAM" id="SignalP"/>
    </source>
</evidence>
<dbReference type="EMBL" id="QKWJ01000074">
    <property type="protein sequence ID" value="RDK06047.1"/>
    <property type="molecule type" value="Genomic_DNA"/>
</dbReference>
<comment type="similarity">
    <text evidence="1">Belongs to the bacterial phospholipase C family.</text>
</comment>
<dbReference type="AlphaFoldDB" id="A0A370NKE6"/>
<keyword evidence="7" id="KW-1185">Reference proteome</keyword>
<proteinExistence type="inferred from homology"/>
<accession>A0A370NKE6</accession>
<dbReference type="PROSITE" id="PS51318">
    <property type="entry name" value="TAT"/>
    <property type="match status" value="1"/>
</dbReference>
<dbReference type="PANTHER" id="PTHR31956">
    <property type="entry name" value="NON-SPECIFIC PHOSPHOLIPASE C4-RELATED"/>
    <property type="match status" value="1"/>
</dbReference>
<name>A0A370NKE6_9BURK</name>
<feature type="domain" description="Bacterial phospholipase C C-terminal" evidence="5">
    <location>
        <begin position="646"/>
        <end position="728"/>
    </location>
</feature>
<evidence type="ECO:0000259" key="5">
    <source>
        <dbReference type="Pfam" id="PF05506"/>
    </source>
</evidence>
<keyword evidence="4" id="KW-0732">Signal</keyword>
<organism evidence="6 7">
    <name type="scientific">Cupriavidus lacunae</name>
    <dbReference type="NCBI Taxonomy" id="2666307"/>
    <lineage>
        <taxon>Bacteria</taxon>
        <taxon>Pseudomonadati</taxon>
        <taxon>Pseudomonadota</taxon>
        <taxon>Betaproteobacteria</taxon>
        <taxon>Burkholderiales</taxon>
        <taxon>Burkholderiaceae</taxon>
        <taxon>Cupriavidus</taxon>
    </lineage>
</organism>
<keyword evidence="3" id="KW-0378">Hydrolase</keyword>
<gene>
    <name evidence="6" type="ORF">DN412_33715</name>
</gene>
<dbReference type="RefSeq" id="WP_115215556.1">
    <property type="nucleotide sequence ID" value="NZ_QKWJ01000074.1"/>
</dbReference>
<dbReference type="InterPro" id="IPR017767">
    <property type="entry name" value="PC-PLC"/>
</dbReference>
<feature type="domain" description="Bacterial phospholipase C C-terminal" evidence="5">
    <location>
        <begin position="547"/>
        <end position="635"/>
    </location>
</feature>
<dbReference type="GO" id="GO:0016042">
    <property type="term" value="P:lipid catabolic process"/>
    <property type="evidence" value="ECO:0007669"/>
    <property type="project" value="InterPro"/>
</dbReference>
<dbReference type="GO" id="GO:0034480">
    <property type="term" value="F:phosphatidylcholine phospholipase C activity"/>
    <property type="evidence" value="ECO:0007669"/>
    <property type="project" value="UniProtKB-EC"/>
</dbReference>
<dbReference type="InterPro" id="IPR006311">
    <property type="entry name" value="TAT_signal"/>
</dbReference>
<evidence type="ECO:0000256" key="2">
    <source>
        <dbReference type="ARBA" id="ARBA00012018"/>
    </source>
</evidence>
<evidence type="ECO:0000256" key="1">
    <source>
        <dbReference type="ARBA" id="ARBA00009717"/>
    </source>
</evidence>
<sequence>MVSRRNFLQAAAGTGFAAAALAAFPPSIRKALAIPANNATGTIKDVEHVVILMQENRSFDHYFGTLKGVRGFGDRFTIPLPNARKVWQQQRTNGTVLTPYHLDGTANNAQRASGTPHAWVDSQQAWDHGRMANWPTYKTNTSMGYFKEQEIPFQFALANAFTLCDAYHCSMHTGTDANRSFHLTGTNGPTGANVAFVNNEWDAIDGLPASANTGYTWKTYAERLEEAGVSWICYQNMPDEWGDNMLGAFRQFRKANLASGFPVSSGGAPGAPYANTGQPLPYHAYDAATDNAGNALYKGVANTLPGTKPEEYLDAFRRDIKEGRLPQVSWINAPSIYCEHPGPSSPVQGAWFLQEILDALTAVPEVWSKTVLLVNFDENDGYFDHVPSPSAPSVNPDKTLAGKATLSDAEMQAEYFNHPAPPGSRSQPAADGRVYGPGPRVPLYAISPWSRGGWVNSQVFDHTSVLRFLEARFGVAEPNISPFRRAVCGALTSAFNFSTPNAEALPTLGGRTTRSDADQLRKTQQALPAVPLPVDMQLPLQATGTRPSRALPYELHTSARCSALGQVELVFANTGTQAAVFHVYDRYQLERIPRRYVVEAGKSLSDTWNVFQDNTGQYDLWVLGPNGFHRHFRGDTNRIGDTGIAPEIRVCYDIANGDVYVDLINAGRPACHFNVQALAYRTDGPWQVTVGANGEKSVHWSLEESGQWYDFAVTCDSDPAFYRRFAGRVETGRHTVSDPAMGLVAAQD</sequence>
<feature type="signal peptide" evidence="4">
    <location>
        <begin position="1"/>
        <end position="22"/>
    </location>
</feature>
<dbReference type="Gene3D" id="3.40.720.10">
    <property type="entry name" value="Alkaline Phosphatase, subunit A"/>
    <property type="match status" value="2"/>
</dbReference>
<evidence type="ECO:0000256" key="3">
    <source>
        <dbReference type="ARBA" id="ARBA00022801"/>
    </source>
</evidence>
<dbReference type="Proteomes" id="UP000255165">
    <property type="component" value="Unassembled WGS sequence"/>
</dbReference>
<evidence type="ECO:0000313" key="6">
    <source>
        <dbReference type="EMBL" id="RDK06047.1"/>
    </source>
</evidence>
<dbReference type="InterPro" id="IPR017850">
    <property type="entry name" value="Alkaline_phosphatase_core_sf"/>
</dbReference>
<dbReference type="NCBIfam" id="TIGR03396">
    <property type="entry name" value="PC_PLC"/>
    <property type="match status" value="1"/>
</dbReference>
<reference evidence="7" key="1">
    <citation type="submission" date="2018-06" db="EMBL/GenBank/DDBJ databases">
        <authorList>
            <person name="Feng T."/>
            <person name="Jeon C.O."/>
        </authorList>
    </citation>
    <scope>NUCLEOTIDE SEQUENCE [LARGE SCALE GENOMIC DNA]</scope>
    <source>
        <strain evidence="7">S23</strain>
    </source>
</reference>
<feature type="chain" id="PRO_5016918109" description="phospholipase C" evidence="4">
    <location>
        <begin position="23"/>
        <end position="748"/>
    </location>
</feature>
<dbReference type="InterPro" id="IPR008475">
    <property type="entry name" value="PLipase_C_C"/>
</dbReference>
<dbReference type="InterPro" id="IPR007312">
    <property type="entry name" value="Phosphoesterase"/>
</dbReference>
<dbReference type="PANTHER" id="PTHR31956:SF36">
    <property type="entry name" value="NON-HEMOLYTIC PHOSPHOLIPASE C"/>
    <property type="match status" value="1"/>
</dbReference>
<protein>
    <recommendedName>
        <fullName evidence="2">phospholipase C</fullName>
        <ecNumber evidence="2">3.1.4.3</ecNumber>
    </recommendedName>
</protein>
<evidence type="ECO:0000313" key="7">
    <source>
        <dbReference type="Proteomes" id="UP000255165"/>
    </source>
</evidence>